<name>A0A9X9MFQ7_BLUGR</name>
<dbReference type="SUPFAM" id="SSF54768">
    <property type="entry name" value="dsRNA-binding domain-like"/>
    <property type="match status" value="1"/>
</dbReference>
<dbReference type="Proteomes" id="UP000324639">
    <property type="component" value="Chromosome Bgt_-05"/>
</dbReference>
<evidence type="ECO:0000313" key="4">
    <source>
        <dbReference type="Proteomes" id="UP000324639"/>
    </source>
</evidence>
<keyword evidence="4" id="KW-1185">Reference proteome</keyword>
<keyword evidence="1" id="KW-0694">RNA-binding</keyword>
<evidence type="ECO:0000313" key="3">
    <source>
        <dbReference type="EMBL" id="VDB84287.1"/>
    </source>
</evidence>
<dbReference type="AlphaFoldDB" id="A0A9X9MFQ7"/>
<dbReference type="GO" id="GO:0003723">
    <property type="term" value="F:RNA binding"/>
    <property type="evidence" value="ECO:0007669"/>
    <property type="project" value="UniProtKB-UniRule"/>
</dbReference>
<dbReference type="Gene3D" id="3.30.160.20">
    <property type="match status" value="1"/>
</dbReference>
<gene>
    <name evidence="3" type="ORF">BGT96224V316_LOCUS3288</name>
</gene>
<organism evidence="3 4">
    <name type="scientific">Blumeria graminis f. sp. tritici</name>
    <dbReference type="NCBI Taxonomy" id="62690"/>
    <lineage>
        <taxon>Eukaryota</taxon>
        <taxon>Fungi</taxon>
        <taxon>Dikarya</taxon>
        <taxon>Ascomycota</taxon>
        <taxon>Pezizomycotina</taxon>
        <taxon>Leotiomycetes</taxon>
        <taxon>Erysiphales</taxon>
        <taxon>Erysiphaceae</taxon>
        <taxon>Blumeria</taxon>
    </lineage>
</organism>
<proteinExistence type="predicted"/>
<dbReference type="PROSITE" id="PS50137">
    <property type="entry name" value="DS_RBD"/>
    <property type="match status" value="1"/>
</dbReference>
<reference evidence="3 4" key="1">
    <citation type="submission" date="2018-08" db="EMBL/GenBank/DDBJ databases">
        <authorList>
            <person name="Muller C M."/>
        </authorList>
    </citation>
    <scope>NUCLEOTIDE SEQUENCE [LARGE SCALE GENOMIC DNA]</scope>
</reference>
<dbReference type="EMBL" id="LR026988">
    <property type="protein sequence ID" value="VDB84287.1"/>
    <property type="molecule type" value="Genomic_DNA"/>
</dbReference>
<protein>
    <submittedName>
        <fullName evidence="3">Bgt-1540</fullName>
    </submittedName>
</protein>
<dbReference type="InterPro" id="IPR014720">
    <property type="entry name" value="dsRBD_dom"/>
</dbReference>
<evidence type="ECO:0000256" key="1">
    <source>
        <dbReference type="PROSITE-ProRule" id="PRU00266"/>
    </source>
</evidence>
<accession>A0A9X9MFQ7</accession>
<sequence>MDVSNFDIFASSESEQHHSHLGIHDIDEWEEQMETRKLAVPHEPSRKMKAAAHSPDSNMKAAEEKALLELGAVNWVGRLQEYRAANVRAAQRLDLEFIEELSHSMHFPRFSCTVLIPEHPRPFGSNLNTLSFASKKPAKQYAAKKAIDWLIDNNYMPDSGAVRFSKSQKQSLTSMSQDAASTCASRVPRLCQRLGFSPPRYVIEPVTPGSSFYDAYVDFGNDHRVKGVIGEINNIYGKKNAKEELAKIVVEFLRVFEKERFERMDRRAGQKQLMLRQSGLP</sequence>
<evidence type="ECO:0000259" key="2">
    <source>
        <dbReference type="PROSITE" id="PS50137"/>
    </source>
</evidence>
<feature type="domain" description="DRBM" evidence="2">
    <location>
        <begin position="74"/>
        <end position="152"/>
    </location>
</feature>